<evidence type="ECO:0000313" key="7">
    <source>
        <dbReference type="Proteomes" id="UP000077752"/>
    </source>
</evidence>
<evidence type="ECO:0000256" key="1">
    <source>
        <dbReference type="ARBA" id="ARBA00022679"/>
    </source>
</evidence>
<feature type="binding site" evidence="3 4">
    <location>
        <position position="128"/>
    </location>
    <ligand>
        <name>Zn(2+)</name>
        <dbReference type="ChEBI" id="CHEBI:29105"/>
    </ligand>
</feature>
<dbReference type="EMBL" id="LUCV01000035">
    <property type="protein sequence ID" value="OAI88210.1"/>
    <property type="molecule type" value="Genomic_DNA"/>
</dbReference>
<sequence>MTGFDLRVLRDARHVLVFTGAGVSASSGIPTFRDALGGLWSRYDPASLATADAFRQDPALVWGWYQWRRAQVLAARPNPAHLAIAELARRVPRLTLVTQNVDDLHERAGSQEVIHLHGSLHAPRCFACARAYAGSDAEPARVEEGERIEPPRCLRCNGRIRPGVVWFGEALPERPWREALAAARACDLLLVVGTSGLVMPAAQIPQVARQNGARVVQVNLDAEPADGATTFSLIGDAAEILPRLLSQMADDQAGP</sequence>
<dbReference type="GO" id="GO:0036055">
    <property type="term" value="F:protein-succinyllysine desuccinylase activity"/>
    <property type="evidence" value="ECO:0007669"/>
    <property type="project" value="UniProtKB-UniRule"/>
</dbReference>
<feature type="binding site" evidence="3 4">
    <location>
        <position position="125"/>
    </location>
    <ligand>
        <name>Zn(2+)</name>
        <dbReference type="ChEBI" id="CHEBI:29105"/>
    </ligand>
</feature>
<feature type="binding site" evidence="3">
    <location>
        <begin position="99"/>
        <end position="102"/>
    </location>
    <ligand>
        <name>NAD(+)</name>
        <dbReference type="ChEBI" id="CHEBI:57540"/>
    </ligand>
</feature>
<feature type="binding site" evidence="3">
    <location>
        <position position="237"/>
    </location>
    <ligand>
        <name>NAD(+)</name>
        <dbReference type="ChEBI" id="CHEBI:57540"/>
    </ligand>
</feature>
<feature type="binding site" evidence="3">
    <location>
        <begin position="193"/>
        <end position="195"/>
    </location>
    <ligand>
        <name>NAD(+)</name>
        <dbReference type="ChEBI" id="CHEBI:57540"/>
    </ligand>
</feature>
<feature type="active site" description="Proton acceptor" evidence="3 4">
    <location>
        <position position="117"/>
    </location>
</feature>
<comment type="catalytic activity">
    <reaction evidence="3">
        <text>N(6)-acetyl-L-lysyl-[protein] + NAD(+) + H2O = 2''-O-acetyl-ADP-D-ribose + nicotinamide + L-lysyl-[protein]</text>
        <dbReference type="Rhea" id="RHEA:43636"/>
        <dbReference type="Rhea" id="RHEA-COMP:9752"/>
        <dbReference type="Rhea" id="RHEA-COMP:10731"/>
        <dbReference type="ChEBI" id="CHEBI:15377"/>
        <dbReference type="ChEBI" id="CHEBI:17154"/>
        <dbReference type="ChEBI" id="CHEBI:29969"/>
        <dbReference type="ChEBI" id="CHEBI:57540"/>
        <dbReference type="ChEBI" id="CHEBI:61930"/>
        <dbReference type="ChEBI" id="CHEBI:83767"/>
        <dbReference type="EC" id="2.3.1.286"/>
    </reaction>
</comment>
<keyword evidence="3" id="KW-0963">Cytoplasm</keyword>
<evidence type="ECO:0000313" key="6">
    <source>
        <dbReference type="EMBL" id="OAI88210.1"/>
    </source>
</evidence>
<comment type="caution">
    <text evidence="3">Lacks conserved residue(s) required for the propagation of feature annotation.</text>
</comment>
<dbReference type="HAMAP" id="MF_01121">
    <property type="entry name" value="Sirtuin_ClassIII"/>
    <property type="match status" value="1"/>
</dbReference>
<comment type="caution">
    <text evidence="6">The sequence shown here is derived from an EMBL/GenBank/DDBJ whole genome shotgun (WGS) entry which is preliminary data.</text>
</comment>
<comment type="cofactor">
    <cofactor evidence="3">
        <name>Zn(2+)</name>
        <dbReference type="ChEBI" id="CHEBI:29105"/>
    </cofactor>
    <text evidence="3">Binds 1 zinc ion per subunit.</text>
</comment>
<dbReference type="GO" id="GO:0070403">
    <property type="term" value="F:NAD+ binding"/>
    <property type="evidence" value="ECO:0007669"/>
    <property type="project" value="UniProtKB-UniRule"/>
</dbReference>
<name>A0A177SG74_PSEPU</name>
<dbReference type="CDD" id="cd01412">
    <property type="entry name" value="SIRT5_Af1_CobB"/>
    <property type="match status" value="1"/>
</dbReference>
<comment type="subcellular location">
    <subcellularLocation>
        <location evidence="3">Cytoplasm</location>
    </subcellularLocation>
</comment>
<organism evidence="6 7">
    <name type="scientific">Pseudomonas putida</name>
    <name type="common">Arthrobacter siderocapsulatus</name>
    <dbReference type="NCBI Taxonomy" id="303"/>
    <lineage>
        <taxon>Bacteria</taxon>
        <taxon>Pseudomonadati</taxon>
        <taxon>Pseudomonadota</taxon>
        <taxon>Gammaproteobacteria</taxon>
        <taxon>Pseudomonadales</taxon>
        <taxon>Pseudomonadaceae</taxon>
        <taxon>Pseudomonas</taxon>
    </lineage>
</organism>
<dbReference type="PANTHER" id="PTHR11085:SF10">
    <property type="entry name" value="NAD-DEPENDENT PROTEIN DEACYLASE SIRTUIN-5, MITOCHONDRIAL-RELATED"/>
    <property type="match status" value="1"/>
</dbReference>
<dbReference type="GO" id="GO:0005737">
    <property type="term" value="C:cytoplasm"/>
    <property type="evidence" value="ECO:0007669"/>
    <property type="project" value="UniProtKB-SubCell"/>
</dbReference>
<evidence type="ECO:0000256" key="4">
    <source>
        <dbReference type="PROSITE-ProRule" id="PRU00236"/>
    </source>
</evidence>
<dbReference type="GO" id="GO:0017136">
    <property type="term" value="F:histone deacetylase activity, NAD-dependent"/>
    <property type="evidence" value="ECO:0007669"/>
    <property type="project" value="TreeGrafter"/>
</dbReference>
<comment type="domain">
    <text evidence="3">2 residues (Tyr-65 and Arg-68) present in a large hydrophobic pocket are probably involved in substrate specificity. They are important for desuccinylation activity, but dispensable for deacetylation activity.</text>
</comment>
<dbReference type="PROSITE" id="PS50305">
    <property type="entry name" value="SIRTUIN"/>
    <property type="match status" value="1"/>
</dbReference>
<dbReference type="EC" id="2.3.1.286" evidence="3"/>
<dbReference type="InterPro" id="IPR003000">
    <property type="entry name" value="Sirtuin"/>
</dbReference>
<comment type="function">
    <text evidence="3">NAD-dependent lysine deacetylase and desuccinylase that specifically removes acetyl and succinyl groups on target proteins. Modulates the activities of several proteins which are inactive in their acylated form.</text>
</comment>
<feature type="binding site" evidence="3 4">
    <location>
        <position position="156"/>
    </location>
    <ligand>
        <name>Zn(2+)</name>
        <dbReference type="ChEBI" id="CHEBI:29105"/>
    </ligand>
</feature>
<dbReference type="InterPro" id="IPR027546">
    <property type="entry name" value="Sirtuin_class_III"/>
</dbReference>
<dbReference type="GO" id="GO:0036054">
    <property type="term" value="F:protein-malonyllysine demalonylase activity"/>
    <property type="evidence" value="ECO:0007669"/>
    <property type="project" value="InterPro"/>
</dbReference>
<dbReference type="Gene3D" id="3.40.50.1220">
    <property type="entry name" value="TPP-binding domain"/>
    <property type="match status" value="1"/>
</dbReference>
<dbReference type="Pfam" id="PF02146">
    <property type="entry name" value="SIR2"/>
    <property type="match status" value="1"/>
</dbReference>
<feature type="binding site" evidence="3">
    <location>
        <begin position="219"/>
        <end position="221"/>
    </location>
    <ligand>
        <name>NAD(+)</name>
        <dbReference type="ChEBI" id="CHEBI:57540"/>
    </ligand>
</feature>
<dbReference type="InterPro" id="IPR026591">
    <property type="entry name" value="Sirtuin_cat_small_dom_sf"/>
</dbReference>
<dbReference type="Gene3D" id="3.30.1600.10">
    <property type="entry name" value="SIR2/SIRT2 'Small Domain"/>
    <property type="match status" value="1"/>
</dbReference>
<evidence type="ECO:0000259" key="5">
    <source>
        <dbReference type="PROSITE" id="PS50305"/>
    </source>
</evidence>
<keyword evidence="1" id="KW-0808">Transferase</keyword>
<dbReference type="InterPro" id="IPR029035">
    <property type="entry name" value="DHS-like_NAD/FAD-binding_dom"/>
</dbReference>
<gene>
    <name evidence="3" type="primary">cobB</name>
    <name evidence="6" type="ORF">AYO28_24385</name>
</gene>
<reference evidence="6 7" key="1">
    <citation type="submission" date="2016-03" db="EMBL/GenBank/DDBJ databases">
        <title>Draft Genome Assembly of Pseudomonas putida strain CBF10-2.</title>
        <authorList>
            <person name="Iyer R.S."/>
            <person name="Damania A."/>
        </authorList>
    </citation>
    <scope>NUCLEOTIDE SEQUENCE [LARGE SCALE GENOMIC DNA]</scope>
    <source>
        <strain evidence="6 7">CBF10-2</strain>
    </source>
</reference>
<dbReference type="RefSeq" id="WP_064303850.1">
    <property type="nucleotide sequence ID" value="NZ_LUCV01000035.1"/>
</dbReference>
<keyword evidence="3 4" id="KW-0479">Metal-binding</keyword>
<comment type="catalytic activity">
    <reaction evidence="3">
        <text>N(6)-succinyl-L-lysyl-[protein] + NAD(+) + H2O = 2''-O-succinyl-ADP-D-ribose + nicotinamide + L-lysyl-[protein]</text>
        <dbReference type="Rhea" id="RHEA:47668"/>
        <dbReference type="Rhea" id="RHEA-COMP:9752"/>
        <dbReference type="Rhea" id="RHEA-COMP:11877"/>
        <dbReference type="ChEBI" id="CHEBI:15377"/>
        <dbReference type="ChEBI" id="CHEBI:17154"/>
        <dbReference type="ChEBI" id="CHEBI:29969"/>
        <dbReference type="ChEBI" id="CHEBI:57540"/>
        <dbReference type="ChEBI" id="CHEBI:87830"/>
        <dbReference type="ChEBI" id="CHEBI:87832"/>
    </reaction>
</comment>
<dbReference type="PANTHER" id="PTHR11085">
    <property type="entry name" value="NAD-DEPENDENT PROTEIN DEACYLASE SIRTUIN-5, MITOCHONDRIAL-RELATED"/>
    <property type="match status" value="1"/>
</dbReference>
<dbReference type="NCBIfam" id="NF001753">
    <property type="entry name" value="PRK00481.1-3"/>
    <property type="match status" value="1"/>
</dbReference>
<accession>A0A177SG74</accession>
<dbReference type="AlphaFoldDB" id="A0A177SG74"/>
<dbReference type="GO" id="GO:0008270">
    <property type="term" value="F:zinc ion binding"/>
    <property type="evidence" value="ECO:0007669"/>
    <property type="project" value="UniProtKB-UniRule"/>
</dbReference>
<dbReference type="InterPro" id="IPR050134">
    <property type="entry name" value="NAD-dep_sirtuin_deacylases"/>
</dbReference>
<comment type="similarity">
    <text evidence="3">Belongs to the sirtuin family. Class III subfamily.</text>
</comment>
<dbReference type="InterPro" id="IPR026590">
    <property type="entry name" value="Ssirtuin_cat_dom"/>
</dbReference>
<protein>
    <recommendedName>
        <fullName evidence="3">NAD-dependent protein deacylase</fullName>
        <ecNumber evidence="3">2.3.1.286</ecNumber>
    </recommendedName>
    <alternativeName>
        <fullName evidence="3">Regulatory protein SIR2 homolog</fullName>
    </alternativeName>
</protein>
<feature type="binding site" evidence="3">
    <location>
        <position position="65"/>
    </location>
    <ligand>
        <name>substrate</name>
    </ligand>
</feature>
<evidence type="ECO:0000256" key="2">
    <source>
        <dbReference type="ARBA" id="ARBA00023027"/>
    </source>
</evidence>
<dbReference type="SUPFAM" id="SSF52467">
    <property type="entry name" value="DHS-like NAD/FAD-binding domain"/>
    <property type="match status" value="1"/>
</dbReference>
<dbReference type="Proteomes" id="UP000077752">
    <property type="component" value="Unassembled WGS sequence"/>
</dbReference>
<feature type="binding site" evidence="3 4">
    <location>
        <position position="153"/>
    </location>
    <ligand>
        <name>Zn(2+)</name>
        <dbReference type="ChEBI" id="CHEBI:29105"/>
    </ligand>
</feature>
<keyword evidence="3 4" id="KW-0862">Zinc</keyword>
<evidence type="ECO:0000256" key="3">
    <source>
        <dbReference type="HAMAP-Rule" id="MF_01121"/>
    </source>
</evidence>
<proteinExistence type="inferred from homology"/>
<feature type="domain" description="Deacetylase sirtuin-type" evidence="5">
    <location>
        <begin position="1"/>
        <end position="254"/>
    </location>
</feature>
<keyword evidence="2 3" id="KW-0520">NAD</keyword>
<feature type="binding site" evidence="3">
    <location>
        <position position="68"/>
    </location>
    <ligand>
        <name>substrate</name>
    </ligand>
</feature>